<dbReference type="STRING" id="74557.A0A1V9YDC3"/>
<keyword evidence="2" id="KW-0732">Signal</keyword>
<dbReference type="GO" id="GO:0005576">
    <property type="term" value="C:extracellular region"/>
    <property type="evidence" value="ECO:0007669"/>
    <property type="project" value="TreeGrafter"/>
</dbReference>
<dbReference type="InterPro" id="IPR000743">
    <property type="entry name" value="Glyco_hydro_28"/>
</dbReference>
<reference evidence="8 9" key="1">
    <citation type="journal article" date="2014" name="Genome Biol. Evol.">
        <title>The secreted proteins of Achlya hypogyna and Thraustotheca clavata identify the ancestral oomycete secretome and reveal gene acquisitions by horizontal gene transfer.</title>
        <authorList>
            <person name="Misner I."/>
            <person name="Blouin N."/>
            <person name="Leonard G."/>
            <person name="Richards T.A."/>
            <person name="Lane C.E."/>
        </authorList>
    </citation>
    <scope>NUCLEOTIDE SEQUENCE [LARGE SCALE GENOMIC DNA]</scope>
    <source>
        <strain evidence="8 9">ATCC 34112</strain>
    </source>
</reference>
<evidence type="ECO:0000256" key="3">
    <source>
        <dbReference type="ARBA" id="ARBA00022737"/>
    </source>
</evidence>
<evidence type="ECO:0000256" key="6">
    <source>
        <dbReference type="ARBA" id="ARBA00023316"/>
    </source>
</evidence>
<dbReference type="GO" id="GO:0071555">
    <property type="term" value="P:cell wall organization"/>
    <property type="evidence" value="ECO:0007669"/>
    <property type="project" value="UniProtKB-KW"/>
</dbReference>
<sequence length="113" mass="11826">MNGIRIKTVSGAKGTVSNIKYSGITLNNISQYDIAIQQGSKACQVEVHGFLDYLNSGPTGIPTEGFPITQVTLDTISGSVAANAIEKYILCAEGACSDWSWSGVSICGGKHSL</sequence>
<dbReference type="InterPro" id="IPR050434">
    <property type="entry name" value="Glycosyl_hydrlase_28"/>
</dbReference>
<dbReference type="GO" id="GO:0045490">
    <property type="term" value="P:pectin catabolic process"/>
    <property type="evidence" value="ECO:0007669"/>
    <property type="project" value="TreeGrafter"/>
</dbReference>
<dbReference type="PANTHER" id="PTHR31884:SF1">
    <property type="entry name" value="POLYGALACTURONASE"/>
    <property type="match status" value="1"/>
</dbReference>
<dbReference type="EMBL" id="JNBS01004260">
    <property type="protein sequence ID" value="OQR83708.1"/>
    <property type="molecule type" value="Genomic_DNA"/>
</dbReference>
<name>A0A1V9YDC3_9STRA</name>
<proteinExistence type="inferred from homology"/>
<dbReference type="OrthoDB" id="117263at2759"/>
<dbReference type="InterPro" id="IPR011050">
    <property type="entry name" value="Pectin_lyase_fold/virulence"/>
</dbReference>
<keyword evidence="5 7" id="KW-0326">Glycosidase</keyword>
<comment type="similarity">
    <text evidence="1 7">Belongs to the glycosyl hydrolase 28 family.</text>
</comment>
<evidence type="ECO:0000313" key="8">
    <source>
        <dbReference type="EMBL" id="OQR83708.1"/>
    </source>
</evidence>
<dbReference type="PANTHER" id="PTHR31884">
    <property type="entry name" value="POLYGALACTURONASE"/>
    <property type="match status" value="1"/>
</dbReference>
<dbReference type="SUPFAM" id="SSF51126">
    <property type="entry name" value="Pectin lyase-like"/>
    <property type="match status" value="1"/>
</dbReference>
<evidence type="ECO:0000256" key="4">
    <source>
        <dbReference type="ARBA" id="ARBA00022801"/>
    </source>
</evidence>
<accession>A0A1V9YDC3</accession>
<keyword evidence="4 7" id="KW-0378">Hydrolase</keyword>
<evidence type="ECO:0008006" key="10">
    <source>
        <dbReference type="Google" id="ProtNLM"/>
    </source>
</evidence>
<dbReference type="Proteomes" id="UP000243217">
    <property type="component" value="Unassembled WGS sequence"/>
</dbReference>
<evidence type="ECO:0000256" key="1">
    <source>
        <dbReference type="ARBA" id="ARBA00008834"/>
    </source>
</evidence>
<dbReference type="InterPro" id="IPR012334">
    <property type="entry name" value="Pectin_lyas_fold"/>
</dbReference>
<dbReference type="GO" id="GO:0004650">
    <property type="term" value="F:polygalacturonase activity"/>
    <property type="evidence" value="ECO:0007669"/>
    <property type="project" value="InterPro"/>
</dbReference>
<dbReference type="AlphaFoldDB" id="A0A1V9YDC3"/>
<comment type="caution">
    <text evidence="8">The sequence shown here is derived from an EMBL/GenBank/DDBJ whole genome shotgun (WGS) entry which is preliminary data.</text>
</comment>
<evidence type="ECO:0000313" key="9">
    <source>
        <dbReference type="Proteomes" id="UP000243217"/>
    </source>
</evidence>
<evidence type="ECO:0000256" key="7">
    <source>
        <dbReference type="RuleBase" id="RU361169"/>
    </source>
</evidence>
<keyword evidence="3" id="KW-0677">Repeat</keyword>
<dbReference type="Pfam" id="PF00295">
    <property type="entry name" value="Glyco_hydro_28"/>
    <property type="match status" value="1"/>
</dbReference>
<keyword evidence="6" id="KW-0961">Cell wall biogenesis/degradation</keyword>
<dbReference type="Gene3D" id="2.160.20.10">
    <property type="entry name" value="Single-stranded right-handed beta-helix, Pectin lyase-like"/>
    <property type="match status" value="1"/>
</dbReference>
<protein>
    <recommendedName>
        <fullName evidence="10">Polygalacturonase</fullName>
    </recommendedName>
</protein>
<gene>
    <name evidence="8" type="ORF">THRCLA_10914</name>
</gene>
<evidence type="ECO:0000256" key="5">
    <source>
        <dbReference type="ARBA" id="ARBA00023295"/>
    </source>
</evidence>
<organism evidence="8 9">
    <name type="scientific">Thraustotheca clavata</name>
    <dbReference type="NCBI Taxonomy" id="74557"/>
    <lineage>
        <taxon>Eukaryota</taxon>
        <taxon>Sar</taxon>
        <taxon>Stramenopiles</taxon>
        <taxon>Oomycota</taxon>
        <taxon>Saprolegniomycetes</taxon>
        <taxon>Saprolegniales</taxon>
        <taxon>Achlyaceae</taxon>
        <taxon>Thraustotheca</taxon>
    </lineage>
</organism>
<evidence type="ECO:0000256" key="2">
    <source>
        <dbReference type="ARBA" id="ARBA00022729"/>
    </source>
</evidence>
<keyword evidence="9" id="KW-1185">Reference proteome</keyword>